<comment type="caution">
    <text evidence="5">The sequence shown here is derived from an EMBL/GenBank/DDBJ whole genome shotgun (WGS) entry which is preliminary data.</text>
</comment>
<feature type="compositionally biased region" description="Low complexity" evidence="3">
    <location>
        <begin position="105"/>
        <end position="124"/>
    </location>
</feature>
<dbReference type="OrthoDB" id="167718at2759"/>
<dbReference type="Proteomes" id="UP000245119">
    <property type="component" value="Linkage Group LG1"/>
</dbReference>
<evidence type="ECO:0000313" key="6">
    <source>
        <dbReference type="Proteomes" id="UP000245119"/>
    </source>
</evidence>
<feature type="compositionally biased region" description="Acidic residues" evidence="3">
    <location>
        <begin position="125"/>
        <end position="137"/>
    </location>
</feature>
<proteinExistence type="predicted"/>
<feature type="compositionally biased region" description="Gly residues" evidence="3">
    <location>
        <begin position="522"/>
        <end position="535"/>
    </location>
</feature>
<evidence type="ECO:0000256" key="3">
    <source>
        <dbReference type="SAM" id="MobiDB-lite"/>
    </source>
</evidence>
<feature type="region of interest" description="Disordered" evidence="3">
    <location>
        <begin position="328"/>
        <end position="357"/>
    </location>
</feature>
<accession>A0A2T7PWV7</accession>
<keyword evidence="1 2" id="KW-0694">RNA-binding</keyword>
<reference evidence="5 6" key="1">
    <citation type="submission" date="2018-04" db="EMBL/GenBank/DDBJ databases">
        <title>The genome of golden apple snail Pomacea canaliculata provides insight into stress tolerance and invasive adaptation.</title>
        <authorList>
            <person name="Liu C."/>
            <person name="Liu B."/>
            <person name="Ren Y."/>
            <person name="Zhang Y."/>
            <person name="Wang H."/>
            <person name="Li S."/>
            <person name="Jiang F."/>
            <person name="Yin L."/>
            <person name="Zhang G."/>
            <person name="Qian W."/>
            <person name="Fan W."/>
        </authorList>
    </citation>
    <scope>NUCLEOTIDE SEQUENCE [LARGE SCALE GENOMIC DNA]</scope>
    <source>
        <strain evidence="5">SZHN2017</strain>
        <tissue evidence="5">Muscle</tissue>
    </source>
</reference>
<evidence type="ECO:0000256" key="1">
    <source>
        <dbReference type="ARBA" id="ARBA00022884"/>
    </source>
</evidence>
<evidence type="ECO:0000259" key="4">
    <source>
        <dbReference type="PROSITE" id="PS50102"/>
    </source>
</evidence>
<organism evidence="5 6">
    <name type="scientific">Pomacea canaliculata</name>
    <name type="common">Golden apple snail</name>
    <dbReference type="NCBI Taxonomy" id="400727"/>
    <lineage>
        <taxon>Eukaryota</taxon>
        <taxon>Metazoa</taxon>
        <taxon>Spiralia</taxon>
        <taxon>Lophotrochozoa</taxon>
        <taxon>Mollusca</taxon>
        <taxon>Gastropoda</taxon>
        <taxon>Caenogastropoda</taxon>
        <taxon>Architaenioglossa</taxon>
        <taxon>Ampullarioidea</taxon>
        <taxon>Ampullariidae</taxon>
        <taxon>Pomacea</taxon>
    </lineage>
</organism>
<dbReference type="GO" id="GO:0003723">
    <property type="term" value="F:RNA binding"/>
    <property type="evidence" value="ECO:0007669"/>
    <property type="project" value="UniProtKB-UniRule"/>
</dbReference>
<protein>
    <recommendedName>
        <fullName evidence="4">RRM domain-containing protein</fullName>
    </recommendedName>
</protein>
<dbReference type="Gene3D" id="3.30.70.330">
    <property type="match status" value="3"/>
</dbReference>
<keyword evidence="6" id="KW-1185">Reference proteome</keyword>
<feature type="compositionally biased region" description="Acidic residues" evidence="3">
    <location>
        <begin position="90"/>
        <end position="103"/>
    </location>
</feature>
<feature type="compositionally biased region" description="Basic and acidic residues" evidence="3">
    <location>
        <begin position="501"/>
        <end position="511"/>
    </location>
</feature>
<evidence type="ECO:0000313" key="5">
    <source>
        <dbReference type="EMBL" id="PVD37902.1"/>
    </source>
</evidence>
<feature type="region of interest" description="Disordered" evidence="3">
    <location>
        <begin position="501"/>
        <end position="599"/>
    </location>
</feature>
<gene>
    <name evidence="5" type="ORF">C0Q70_00504</name>
</gene>
<dbReference type="InterPro" id="IPR035979">
    <property type="entry name" value="RBD_domain_sf"/>
</dbReference>
<dbReference type="InterPro" id="IPR012677">
    <property type="entry name" value="Nucleotide-bd_a/b_plait_sf"/>
</dbReference>
<dbReference type="InterPro" id="IPR000504">
    <property type="entry name" value="RRM_dom"/>
</dbReference>
<dbReference type="SMART" id="SM00360">
    <property type="entry name" value="RRM"/>
    <property type="match status" value="3"/>
</dbReference>
<feature type="compositionally biased region" description="Basic and acidic residues" evidence="3">
    <location>
        <begin position="328"/>
        <end position="343"/>
    </location>
</feature>
<feature type="domain" description="RRM" evidence="4">
    <location>
        <begin position="261"/>
        <end position="333"/>
    </location>
</feature>
<dbReference type="InterPro" id="IPR052462">
    <property type="entry name" value="SLIRP/GR-RBP-like"/>
</dbReference>
<dbReference type="SUPFAM" id="SSF54928">
    <property type="entry name" value="RNA-binding domain, RBD"/>
    <property type="match status" value="3"/>
</dbReference>
<feature type="domain" description="RRM" evidence="4">
    <location>
        <begin position="360"/>
        <end position="433"/>
    </location>
</feature>
<feature type="compositionally biased region" description="Polar residues" evidence="3">
    <location>
        <begin position="344"/>
        <end position="353"/>
    </location>
</feature>
<dbReference type="PANTHER" id="PTHR48027">
    <property type="entry name" value="HETEROGENEOUS NUCLEAR RIBONUCLEOPROTEIN 87F-RELATED"/>
    <property type="match status" value="1"/>
</dbReference>
<feature type="compositionally biased region" description="Gly residues" evidence="3">
    <location>
        <begin position="542"/>
        <end position="584"/>
    </location>
</feature>
<sequence length="599" mass="64696">MRDRSWPQDQVSGKWHIWRMAVSLRRQGGVAIRAKGVEVVSSSLVLVWELEAAPMLRRHVLKHVTGLLDYTQQGGQVSAKAKAPEIVQPESEESSEESSDEAPEPVKVPAKSKPQPAKQPAASDSDSEESDDDDDEDAKPAGKPQLGKKAQVKKDSDDEDESKPARRVKLQKLHQLKKLRVKKRVTRAMKMKLEDGAVKKFLKKKGLAVKEIRRLDKKTIAVDLLQTGDVSKAVALSGQALGGQVLEIQSSLESPKSDGVFTAFIGGLKAETTDATVKKFLKKNGVQAKEVRKPANKRFGYVDVETREDLEAVVALSGETLEGEVLRIEEAKPKGSSPDKSKQSGDQTPSWQRKSSDDDCTLFVKNIPSSVDEDQLREFFSEATEVRLPQKDGSHKGFAYIVFADSETADSVLSDKQGADLEGNALYLDRTGSKSSFTPRERGESSVLFVKNLSYNVDEEALKDAFPDAVGARVARFPDTGKHRGFGFVDFSSPQAAAKAFDEKQSSEIDGRQILLDFSSPQGGGRGGGRGGRGGYGDRRGGGGGFGGRGGGRGRGGRGGFNDRGGRGGRGGFRGGRGGGGGYGEPQNKKKRFNDSDSD</sequence>
<name>A0A2T7PWV7_POMCA</name>
<dbReference type="PROSITE" id="PS50102">
    <property type="entry name" value="RRM"/>
    <property type="match status" value="3"/>
</dbReference>
<dbReference type="EMBL" id="PZQS01000001">
    <property type="protein sequence ID" value="PVD37902.1"/>
    <property type="molecule type" value="Genomic_DNA"/>
</dbReference>
<evidence type="ECO:0000256" key="2">
    <source>
        <dbReference type="PROSITE-ProRule" id="PRU00176"/>
    </source>
</evidence>
<dbReference type="AlphaFoldDB" id="A0A2T7PWV7"/>
<feature type="region of interest" description="Disordered" evidence="3">
    <location>
        <begin position="74"/>
        <end position="167"/>
    </location>
</feature>
<dbReference type="Pfam" id="PF00076">
    <property type="entry name" value="RRM_1"/>
    <property type="match status" value="3"/>
</dbReference>
<dbReference type="STRING" id="400727.A0A2T7PWV7"/>
<feature type="domain" description="RRM" evidence="4">
    <location>
        <begin position="446"/>
        <end position="521"/>
    </location>
</feature>